<organism evidence="3 4">
    <name type="scientific">Litoribaculum gwangyangense</name>
    <dbReference type="NCBI Taxonomy" id="1130722"/>
    <lineage>
        <taxon>Bacteria</taxon>
        <taxon>Pseudomonadati</taxon>
        <taxon>Bacteroidota</taxon>
        <taxon>Flavobacteriia</taxon>
        <taxon>Flavobacteriales</taxon>
        <taxon>Flavobacteriaceae</taxon>
        <taxon>Litoribaculum</taxon>
    </lineage>
</organism>
<dbReference type="InterPro" id="IPR006976">
    <property type="entry name" value="VanZ-like"/>
</dbReference>
<evidence type="ECO:0000259" key="2">
    <source>
        <dbReference type="Pfam" id="PF04892"/>
    </source>
</evidence>
<evidence type="ECO:0000313" key="3">
    <source>
        <dbReference type="EMBL" id="GAA4817003.1"/>
    </source>
</evidence>
<protein>
    <recommendedName>
        <fullName evidence="2">VanZ-like domain-containing protein</fullName>
    </recommendedName>
</protein>
<name>A0ABP9CSC3_9FLAO</name>
<keyword evidence="1" id="KW-1133">Transmembrane helix</keyword>
<accession>A0ABP9CSC3</accession>
<reference evidence="4" key="1">
    <citation type="journal article" date="2019" name="Int. J. Syst. Evol. Microbiol.">
        <title>The Global Catalogue of Microorganisms (GCM) 10K type strain sequencing project: providing services to taxonomists for standard genome sequencing and annotation.</title>
        <authorList>
            <consortium name="The Broad Institute Genomics Platform"/>
            <consortium name="The Broad Institute Genome Sequencing Center for Infectious Disease"/>
            <person name="Wu L."/>
            <person name="Ma J."/>
        </authorList>
    </citation>
    <scope>NUCLEOTIDE SEQUENCE [LARGE SCALE GENOMIC DNA]</scope>
    <source>
        <strain evidence="4">JCM 18325</strain>
    </source>
</reference>
<gene>
    <name evidence="3" type="ORF">GCM10023330_27110</name>
</gene>
<keyword evidence="1" id="KW-0812">Transmembrane</keyword>
<sequence>MRYLLWFLIAVGLILIVYFSWISSPRLAWNAYVPDWIAYWADKQENYNFRTAIPFVFLGCISGMLIVMTEAYYLWWLRSWLMQVLLVLIVELGQLFRPLRSFDIMDIIWGMVGSGLGLLFMYAVSKLLKNT</sequence>
<evidence type="ECO:0000256" key="1">
    <source>
        <dbReference type="SAM" id="Phobius"/>
    </source>
</evidence>
<dbReference type="Pfam" id="PF04892">
    <property type="entry name" value="VanZ"/>
    <property type="match status" value="1"/>
</dbReference>
<keyword evidence="1" id="KW-0472">Membrane</keyword>
<dbReference type="Proteomes" id="UP001501433">
    <property type="component" value="Unassembled WGS sequence"/>
</dbReference>
<dbReference type="RefSeq" id="WP_345277723.1">
    <property type="nucleotide sequence ID" value="NZ_BAABJW010000004.1"/>
</dbReference>
<comment type="caution">
    <text evidence="3">The sequence shown here is derived from an EMBL/GenBank/DDBJ whole genome shotgun (WGS) entry which is preliminary data.</text>
</comment>
<dbReference type="EMBL" id="BAABJW010000004">
    <property type="protein sequence ID" value="GAA4817003.1"/>
    <property type="molecule type" value="Genomic_DNA"/>
</dbReference>
<feature type="transmembrane region" description="Helical" evidence="1">
    <location>
        <begin position="80"/>
        <end position="96"/>
    </location>
</feature>
<proteinExistence type="predicted"/>
<evidence type="ECO:0000313" key="4">
    <source>
        <dbReference type="Proteomes" id="UP001501433"/>
    </source>
</evidence>
<feature type="domain" description="VanZ-like" evidence="2">
    <location>
        <begin position="15"/>
        <end position="122"/>
    </location>
</feature>
<feature type="transmembrane region" description="Helical" evidence="1">
    <location>
        <begin position="52"/>
        <end position="73"/>
    </location>
</feature>
<keyword evidence="4" id="KW-1185">Reference proteome</keyword>
<feature type="transmembrane region" description="Helical" evidence="1">
    <location>
        <begin position="108"/>
        <end position="128"/>
    </location>
</feature>